<name>A0A063CQW0_BACCE</name>
<feature type="transmembrane region" description="Helical" evidence="1">
    <location>
        <begin position="30"/>
        <end position="47"/>
    </location>
</feature>
<keyword evidence="1" id="KW-0812">Transmembrane</keyword>
<accession>A0A063CQW0</accession>
<reference evidence="2 3" key="1">
    <citation type="submission" date="2017-09" db="EMBL/GenBank/DDBJ databases">
        <title>Large-scale bioinformatics analysis of Bacillus genomes uncovers conserved roles of natural products in bacterial physiology.</title>
        <authorList>
            <consortium name="Agbiome Team Llc"/>
            <person name="Bleich R.M."/>
            <person name="Kirk G.J."/>
            <person name="Santa Maria K.C."/>
            <person name="Allen S.E."/>
            <person name="Farag S."/>
            <person name="Shank E.A."/>
            <person name="Bowers A."/>
        </authorList>
    </citation>
    <scope>NUCLEOTIDE SEQUENCE [LARGE SCALE GENOMIC DNA]</scope>
    <source>
        <strain evidence="2 3">AFS024404</strain>
    </source>
</reference>
<keyword evidence="1" id="KW-0472">Membrane</keyword>
<feature type="transmembrane region" description="Helical" evidence="1">
    <location>
        <begin position="54"/>
        <end position="77"/>
    </location>
</feature>
<sequence length="82" mass="9290">MEWLFGIIGTCSVVLLFFVPSGILSSTTSLFFLSLFACTMLIIMFLMKRSKPIFYCSMIVMAIIVLQIITLVIYPTIIKAFH</sequence>
<gene>
    <name evidence="2" type="ORF">CN263_00245</name>
</gene>
<dbReference type="Proteomes" id="UP000219743">
    <property type="component" value="Unassembled WGS sequence"/>
</dbReference>
<comment type="caution">
    <text evidence="2">The sequence shown here is derived from an EMBL/GenBank/DDBJ whole genome shotgun (WGS) entry which is preliminary data.</text>
</comment>
<feature type="transmembrane region" description="Helical" evidence="1">
    <location>
        <begin position="5"/>
        <end position="24"/>
    </location>
</feature>
<dbReference type="EMBL" id="NTRC01000001">
    <property type="protein sequence ID" value="PFD25422.1"/>
    <property type="molecule type" value="Genomic_DNA"/>
</dbReference>
<dbReference type="KEGG" id="bcef:BcrFT9_03539"/>
<protein>
    <submittedName>
        <fullName evidence="2">Uncharacterized protein</fullName>
    </submittedName>
</protein>
<organism evidence="2 3">
    <name type="scientific">Bacillus cereus</name>
    <dbReference type="NCBI Taxonomy" id="1396"/>
    <lineage>
        <taxon>Bacteria</taxon>
        <taxon>Bacillati</taxon>
        <taxon>Bacillota</taxon>
        <taxon>Bacilli</taxon>
        <taxon>Bacillales</taxon>
        <taxon>Bacillaceae</taxon>
        <taxon>Bacillus</taxon>
        <taxon>Bacillus cereus group</taxon>
    </lineage>
</organism>
<keyword evidence="1" id="KW-1133">Transmembrane helix</keyword>
<dbReference type="AlphaFoldDB" id="A0A063CQW0"/>
<evidence type="ECO:0000313" key="3">
    <source>
        <dbReference type="Proteomes" id="UP000219743"/>
    </source>
</evidence>
<dbReference type="RefSeq" id="WP_001973787.1">
    <property type="nucleotide sequence ID" value="NZ_JARPPI010000010.1"/>
</dbReference>
<evidence type="ECO:0000313" key="2">
    <source>
        <dbReference type="EMBL" id="PFD25422.1"/>
    </source>
</evidence>
<evidence type="ECO:0000256" key="1">
    <source>
        <dbReference type="SAM" id="Phobius"/>
    </source>
</evidence>
<dbReference type="GeneID" id="93006626"/>
<proteinExistence type="predicted"/>